<dbReference type="GeneID" id="38777229"/>
<name>A0A401GDQ6_9APHY</name>
<comment type="caution">
    <text evidence="1">The sequence shown here is derived from an EMBL/GenBank/DDBJ whole genome shotgun (WGS) entry which is preliminary data.</text>
</comment>
<reference evidence="1 2" key="1">
    <citation type="journal article" date="2018" name="Sci. Rep.">
        <title>Genome sequence of the cauliflower mushroom Sparassis crispa (Hanabiratake) and its association with beneficial usage.</title>
        <authorList>
            <person name="Kiyama R."/>
            <person name="Furutani Y."/>
            <person name="Kawaguchi K."/>
            <person name="Nakanishi T."/>
        </authorList>
    </citation>
    <scope>NUCLEOTIDE SEQUENCE [LARGE SCALE GENOMIC DNA]</scope>
</reference>
<dbReference type="AlphaFoldDB" id="A0A401GDQ6"/>
<accession>A0A401GDQ6</accession>
<dbReference type="RefSeq" id="XP_027611225.1">
    <property type="nucleotide sequence ID" value="XM_027755424.1"/>
</dbReference>
<organism evidence="1 2">
    <name type="scientific">Sparassis crispa</name>
    <dbReference type="NCBI Taxonomy" id="139825"/>
    <lineage>
        <taxon>Eukaryota</taxon>
        <taxon>Fungi</taxon>
        <taxon>Dikarya</taxon>
        <taxon>Basidiomycota</taxon>
        <taxon>Agaricomycotina</taxon>
        <taxon>Agaricomycetes</taxon>
        <taxon>Polyporales</taxon>
        <taxon>Sparassidaceae</taxon>
        <taxon>Sparassis</taxon>
    </lineage>
</organism>
<sequence length="102" mass="11717">MAQAITMLAYLEKAYPMYTIPDIMLGKRQFHGRTIPSHYWTGLRLHSGFAPKHPPYAAFHLPQLGPHEQLEPRPALSRDIHQDVTLAYCQVLLRRPLRAQSS</sequence>
<proteinExistence type="predicted"/>
<dbReference type="Proteomes" id="UP000287166">
    <property type="component" value="Unassembled WGS sequence"/>
</dbReference>
<dbReference type="InParanoid" id="A0A401GDQ6"/>
<evidence type="ECO:0000313" key="1">
    <source>
        <dbReference type="EMBL" id="GBE80312.1"/>
    </source>
</evidence>
<keyword evidence="2" id="KW-1185">Reference proteome</keyword>
<evidence type="ECO:0000313" key="2">
    <source>
        <dbReference type="Proteomes" id="UP000287166"/>
    </source>
</evidence>
<gene>
    <name evidence="1" type="ORF">SCP_0300270</name>
</gene>
<protein>
    <submittedName>
        <fullName evidence="1">Uncharacterized protein</fullName>
    </submittedName>
</protein>
<dbReference type="EMBL" id="BFAD01000003">
    <property type="protein sequence ID" value="GBE80312.1"/>
    <property type="molecule type" value="Genomic_DNA"/>
</dbReference>